<keyword evidence="1" id="KW-0472">Membrane</keyword>
<dbReference type="InterPro" id="IPR011330">
    <property type="entry name" value="Glyco_hydro/deAcase_b/a-brl"/>
</dbReference>
<dbReference type="PANTHER" id="PTHR47561:SF1">
    <property type="entry name" value="POLYSACCHARIDE DEACETYLASE FAMILY PROTEIN (AFU_ORTHOLOGUE AFUA_6G05030)"/>
    <property type="match status" value="1"/>
</dbReference>
<keyword evidence="1" id="KW-1133">Transmembrane helix</keyword>
<dbReference type="PROSITE" id="PS51677">
    <property type="entry name" value="NODB"/>
    <property type="match status" value="1"/>
</dbReference>
<reference evidence="3" key="1">
    <citation type="submission" date="2024-07" db="EMBL/GenBank/DDBJ databases">
        <authorList>
            <person name="Kim Y.J."/>
            <person name="Jeong J.Y."/>
        </authorList>
    </citation>
    <scope>NUCLEOTIDE SEQUENCE</scope>
    <source>
        <strain evidence="3">GIHE-MW2</strain>
    </source>
</reference>
<dbReference type="PANTHER" id="PTHR47561">
    <property type="entry name" value="POLYSACCHARIDE DEACETYLASE FAMILY PROTEIN (AFU_ORTHOLOGUE AFUA_6G05030)"/>
    <property type="match status" value="1"/>
</dbReference>
<dbReference type="RefSeq" id="WP_354635511.1">
    <property type="nucleotide sequence ID" value="NZ_CP159837.1"/>
</dbReference>
<dbReference type="Gene3D" id="3.20.20.370">
    <property type="entry name" value="Glycoside hydrolase/deacetylase"/>
    <property type="match status" value="1"/>
</dbReference>
<evidence type="ECO:0000313" key="3">
    <source>
        <dbReference type="EMBL" id="XCM37498.1"/>
    </source>
</evidence>
<evidence type="ECO:0000259" key="2">
    <source>
        <dbReference type="PROSITE" id="PS51677"/>
    </source>
</evidence>
<accession>A0AAU8JFB1</accession>
<name>A0AAU8JFB1_9CYAN</name>
<protein>
    <submittedName>
        <fullName evidence="3">Polysaccharide deacetylase family protein</fullName>
    </submittedName>
</protein>
<feature type="domain" description="NodB homology" evidence="2">
    <location>
        <begin position="33"/>
        <end position="160"/>
    </location>
</feature>
<dbReference type="GO" id="GO:0005975">
    <property type="term" value="P:carbohydrate metabolic process"/>
    <property type="evidence" value="ECO:0007669"/>
    <property type="project" value="InterPro"/>
</dbReference>
<sequence length="333" mass="38129">MNKNKNKQQNNKPYASLSLDLDNKWSYMKTHGDRGWETFPSYLDIVVPRFLEFLKARNQTITVFIVGQDAALEKNHQALKAIADAGHEIGNHSFNHEPWLHLYSEAEIEQEIVIAQQQIKQVTGKRPIGFRGPGFSISQNTLQVLKRQGYEYDASTFPTFLGPLARAYYFLTTKLDPEEQRKRKALFGSLAEGFRPLKPYHWHLDAGEIVEIPVTTMPIFKVPIHVSYILYLSQFSTGLALLYFRIAMLLCRLTGVQPSLLLHPLDFLGYDDAPELAFFPAMKLPSAKKIEILSQVLNLMSDRFTIVTMQQYAREVSQKANLPLVQPNFQHNC</sequence>
<dbReference type="InterPro" id="IPR002509">
    <property type="entry name" value="NODB_dom"/>
</dbReference>
<keyword evidence="1" id="KW-0812">Transmembrane</keyword>
<feature type="transmembrane region" description="Helical" evidence="1">
    <location>
        <begin position="226"/>
        <end position="244"/>
    </location>
</feature>
<dbReference type="CDD" id="cd10940">
    <property type="entry name" value="CE4_PuuE_HpPgdA_like_1"/>
    <property type="match status" value="1"/>
</dbReference>
<organism evidence="3">
    <name type="scientific">Planktothricoides raciborskii GIHE-MW2</name>
    <dbReference type="NCBI Taxonomy" id="2792601"/>
    <lineage>
        <taxon>Bacteria</taxon>
        <taxon>Bacillati</taxon>
        <taxon>Cyanobacteriota</taxon>
        <taxon>Cyanophyceae</taxon>
        <taxon>Oscillatoriophycideae</taxon>
        <taxon>Oscillatoriales</taxon>
        <taxon>Oscillatoriaceae</taxon>
        <taxon>Planktothricoides</taxon>
    </lineage>
</organism>
<dbReference type="Pfam" id="PF01522">
    <property type="entry name" value="Polysacc_deac_1"/>
    <property type="match status" value="1"/>
</dbReference>
<dbReference type="AlphaFoldDB" id="A0AAU8JFB1"/>
<dbReference type="EMBL" id="CP159837">
    <property type="protein sequence ID" value="XCM37498.1"/>
    <property type="molecule type" value="Genomic_DNA"/>
</dbReference>
<proteinExistence type="predicted"/>
<dbReference type="GO" id="GO:0016810">
    <property type="term" value="F:hydrolase activity, acting on carbon-nitrogen (but not peptide) bonds"/>
    <property type="evidence" value="ECO:0007669"/>
    <property type="project" value="InterPro"/>
</dbReference>
<evidence type="ECO:0000256" key="1">
    <source>
        <dbReference type="SAM" id="Phobius"/>
    </source>
</evidence>
<gene>
    <name evidence="3" type="ORF">ABWT76_000263</name>
</gene>
<dbReference type="SUPFAM" id="SSF88713">
    <property type="entry name" value="Glycoside hydrolase/deacetylase"/>
    <property type="match status" value="1"/>
</dbReference>